<feature type="compositionally biased region" description="Low complexity" evidence="1">
    <location>
        <begin position="54"/>
        <end position="66"/>
    </location>
</feature>
<protein>
    <submittedName>
        <fullName evidence="3">Uncharacterized protein</fullName>
    </submittedName>
</protein>
<dbReference type="AlphaFoldDB" id="A0A9P9F8H4"/>
<keyword evidence="2" id="KW-0472">Membrane</keyword>
<comment type="caution">
    <text evidence="3">The sequence shown here is derived from an EMBL/GenBank/DDBJ whole genome shotgun (WGS) entry which is preliminary data.</text>
</comment>
<evidence type="ECO:0000313" key="4">
    <source>
        <dbReference type="Proteomes" id="UP000717696"/>
    </source>
</evidence>
<feature type="transmembrane region" description="Helical" evidence="2">
    <location>
        <begin position="198"/>
        <end position="219"/>
    </location>
</feature>
<gene>
    <name evidence="3" type="ORF">B0J13DRAFT_222085</name>
</gene>
<reference evidence="3" key="1">
    <citation type="journal article" date="2021" name="Nat. Commun.">
        <title>Genetic determinants of endophytism in the Arabidopsis root mycobiome.</title>
        <authorList>
            <person name="Mesny F."/>
            <person name="Miyauchi S."/>
            <person name="Thiergart T."/>
            <person name="Pickel B."/>
            <person name="Atanasova L."/>
            <person name="Karlsson M."/>
            <person name="Huettel B."/>
            <person name="Barry K.W."/>
            <person name="Haridas S."/>
            <person name="Chen C."/>
            <person name="Bauer D."/>
            <person name="Andreopoulos W."/>
            <person name="Pangilinan J."/>
            <person name="LaButti K."/>
            <person name="Riley R."/>
            <person name="Lipzen A."/>
            <person name="Clum A."/>
            <person name="Drula E."/>
            <person name="Henrissat B."/>
            <person name="Kohler A."/>
            <person name="Grigoriev I.V."/>
            <person name="Martin F.M."/>
            <person name="Hacquard S."/>
        </authorList>
    </citation>
    <scope>NUCLEOTIDE SEQUENCE</scope>
    <source>
        <strain evidence="3">MPI-CAGE-AT-0021</strain>
    </source>
</reference>
<dbReference type="EMBL" id="JAGMUU010000004">
    <property type="protein sequence ID" value="KAH7155276.1"/>
    <property type="molecule type" value="Genomic_DNA"/>
</dbReference>
<keyword evidence="2" id="KW-1133">Transmembrane helix</keyword>
<feature type="region of interest" description="Disordered" evidence="1">
    <location>
        <begin position="54"/>
        <end position="78"/>
    </location>
</feature>
<evidence type="ECO:0000256" key="2">
    <source>
        <dbReference type="SAM" id="Phobius"/>
    </source>
</evidence>
<keyword evidence="4" id="KW-1185">Reference proteome</keyword>
<organism evidence="3 4">
    <name type="scientific">Dactylonectria estremocensis</name>
    <dbReference type="NCBI Taxonomy" id="1079267"/>
    <lineage>
        <taxon>Eukaryota</taxon>
        <taxon>Fungi</taxon>
        <taxon>Dikarya</taxon>
        <taxon>Ascomycota</taxon>
        <taxon>Pezizomycotina</taxon>
        <taxon>Sordariomycetes</taxon>
        <taxon>Hypocreomycetidae</taxon>
        <taxon>Hypocreales</taxon>
        <taxon>Nectriaceae</taxon>
        <taxon>Dactylonectria</taxon>
    </lineage>
</organism>
<proteinExistence type="predicted"/>
<keyword evidence="2" id="KW-0812">Transmembrane</keyword>
<accession>A0A9P9F8H4</accession>
<name>A0A9P9F8H4_9HYPO</name>
<feature type="transmembrane region" description="Helical" evidence="2">
    <location>
        <begin position="173"/>
        <end position="192"/>
    </location>
</feature>
<sequence length="282" mass="31588">MDAPGDIQCHRFTTFIANFLDLISLYTELSARRSTIDGKKPGTFCISFLFTHSSSSRVPGGPSSGPSRPPSPRTFTRHGSSIRLKGAAYWNAHRSRFDMSQIETHHYQDMARGWADLTSEPGCAATRGRNPGQVERHEEYFGSFFLSCGVMEGYYKTGNGTAGKKSRFRHLHIDWGICVCSSLFGLVTFFFVCRKPLVWLFTAGYFPCFFPPLFSFFYLDGLVGPQRNPHGGARGSGSRMFLSAKGFLARSGLTYFLYCLNMCTRPLDGCEREGGETWMLRS</sequence>
<evidence type="ECO:0000256" key="1">
    <source>
        <dbReference type="SAM" id="MobiDB-lite"/>
    </source>
</evidence>
<evidence type="ECO:0000313" key="3">
    <source>
        <dbReference type="EMBL" id="KAH7155276.1"/>
    </source>
</evidence>
<dbReference type="Proteomes" id="UP000717696">
    <property type="component" value="Unassembled WGS sequence"/>
</dbReference>
<dbReference type="OrthoDB" id="10670244at2759"/>